<protein>
    <submittedName>
        <fullName evidence="2">Uncharacterized protein</fullName>
    </submittedName>
</protein>
<feature type="region of interest" description="Disordered" evidence="1">
    <location>
        <begin position="1"/>
        <end position="25"/>
    </location>
</feature>
<feature type="compositionally biased region" description="Polar residues" evidence="1">
    <location>
        <begin position="152"/>
        <end position="163"/>
    </location>
</feature>
<accession>A0A158L1J8</accession>
<dbReference type="EMBL" id="FCOL02000280">
    <property type="protein sequence ID" value="SAL86889.1"/>
    <property type="molecule type" value="Genomic_DNA"/>
</dbReference>
<gene>
    <name evidence="2" type="ORF">AWB67_07302</name>
</gene>
<reference evidence="2" key="1">
    <citation type="submission" date="2016-01" db="EMBL/GenBank/DDBJ databases">
        <authorList>
            <person name="Peeters C."/>
        </authorList>
    </citation>
    <scope>NUCLEOTIDE SEQUENCE [LARGE SCALE GENOMIC DNA]</scope>
    <source>
        <strain evidence="2">LMG 22937</strain>
    </source>
</reference>
<comment type="caution">
    <text evidence="2">The sequence shown here is derived from an EMBL/GenBank/DDBJ whole genome shotgun (WGS) entry which is preliminary data.</text>
</comment>
<evidence type="ECO:0000313" key="2">
    <source>
        <dbReference type="EMBL" id="SAL86889.1"/>
    </source>
</evidence>
<feature type="compositionally biased region" description="Basic residues" evidence="1">
    <location>
        <begin position="290"/>
        <end position="302"/>
    </location>
</feature>
<feature type="compositionally biased region" description="Basic and acidic residues" evidence="1">
    <location>
        <begin position="49"/>
        <end position="60"/>
    </location>
</feature>
<organism evidence="2 3">
    <name type="scientific">Caballeronia terrestris</name>
    <dbReference type="NCBI Taxonomy" id="1226301"/>
    <lineage>
        <taxon>Bacteria</taxon>
        <taxon>Pseudomonadati</taxon>
        <taxon>Pseudomonadota</taxon>
        <taxon>Betaproteobacteria</taxon>
        <taxon>Burkholderiales</taxon>
        <taxon>Burkholderiaceae</taxon>
        <taxon>Caballeronia</taxon>
    </lineage>
</organism>
<dbReference type="AlphaFoldDB" id="A0A158L1J8"/>
<dbReference type="Proteomes" id="UP000054925">
    <property type="component" value="Unassembled WGS sequence"/>
</dbReference>
<feature type="region of interest" description="Disordered" evidence="1">
    <location>
        <begin position="290"/>
        <end position="315"/>
    </location>
</feature>
<keyword evidence="3" id="KW-1185">Reference proteome</keyword>
<sequence length="335" mass="39076">MRDGPPVSEREITDQDGRRDVCGCRHEPGEIHAEQARDVWIGRRVTERTTCTDREKRPAALREQLMNCDTPVRRVERREHDQANRREDRARDHGINDHKRQRASERVRHSLHKQRHRHESDDPRRGAPKQEAQQFKRSWIRFERDLPAITRTDASPQIDQQDSARAPARKRRDHAKQDLRERLPAPASENGPQLFCRCVRTGHPVMHGRAALAQIRLDRCNARRNRSEQVAVARSGRCRRRGRGTLGICTQPLQVGDQLFTFWIALQRADQAVQRARQFGPASRRRCRSSLRRRGWRRRTTRRTVDDVLHPSGQRGCSQIDVRCQQNEEAGHGQP</sequence>
<evidence type="ECO:0000256" key="1">
    <source>
        <dbReference type="SAM" id="MobiDB-lite"/>
    </source>
</evidence>
<name>A0A158L1J8_9BURK</name>
<proteinExistence type="predicted"/>
<feature type="compositionally biased region" description="Basic and acidic residues" evidence="1">
    <location>
        <begin position="71"/>
        <end position="108"/>
    </location>
</feature>
<feature type="region of interest" description="Disordered" evidence="1">
    <location>
        <begin position="49"/>
        <end position="186"/>
    </location>
</feature>
<evidence type="ECO:0000313" key="3">
    <source>
        <dbReference type="Proteomes" id="UP000054925"/>
    </source>
</evidence>